<evidence type="ECO:0000256" key="2">
    <source>
        <dbReference type="ARBA" id="ARBA00022679"/>
    </source>
</evidence>
<evidence type="ECO:0000256" key="1">
    <source>
        <dbReference type="ARBA" id="ARBA00022676"/>
    </source>
</evidence>
<dbReference type="GO" id="GO:0009244">
    <property type="term" value="P:lipopolysaccharide core region biosynthetic process"/>
    <property type="evidence" value="ECO:0007669"/>
    <property type="project" value="TreeGrafter"/>
</dbReference>
<dbReference type="InterPro" id="IPR002201">
    <property type="entry name" value="Glyco_trans_9"/>
</dbReference>
<gene>
    <name evidence="3" type="ORF">JKP34_07255</name>
</gene>
<reference evidence="3" key="1">
    <citation type="submission" date="2021-01" db="EMBL/GenBank/DDBJ databases">
        <title>Marivirga sp. nov., isolated from intertidal surface sediments.</title>
        <authorList>
            <person name="Zhang M."/>
        </authorList>
    </citation>
    <scope>NUCLEOTIDE SEQUENCE</scope>
    <source>
        <strain evidence="3">SM1354</strain>
    </source>
</reference>
<dbReference type="InterPro" id="IPR051199">
    <property type="entry name" value="LPS_LOS_Heptosyltrfase"/>
</dbReference>
<proteinExistence type="predicted"/>
<dbReference type="SUPFAM" id="SSF53756">
    <property type="entry name" value="UDP-Glycosyltransferase/glycogen phosphorylase"/>
    <property type="match status" value="1"/>
</dbReference>
<keyword evidence="1" id="KW-0328">Glycosyltransferase</keyword>
<dbReference type="PANTHER" id="PTHR30160:SF1">
    <property type="entry name" value="LIPOPOLYSACCHARIDE 1,2-N-ACETYLGLUCOSAMINETRANSFERASE-RELATED"/>
    <property type="match status" value="1"/>
</dbReference>
<organism evidence="3 4">
    <name type="scientific">Marivirga atlantica</name>
    <dbReference type="NCBI Taxonomy" id="1548457"/>
    <lineage>
        <taxon>Bacteria</taxon>
        <taxon>Pseudomonadati</taxon>
        <taxon>Bacteroidota</taxon>
        <taxon>Cytophagia</taxon>
        <taxon>Cytophagales</taxon>
        <taxon>Marivirgaceae</taxon>
        <taxon>Marivirga</taxon>
    </lineage>
</organism>
<protein>
    <submittedName>
        <fullName evidence="3">Glycosyltransferase family 9 protein</fullName>
    </submittedName>
</protein>
<accession>A0A937AA00</accession>
<evidence type="ECO:0000313" key="3">
    <source>
        <dbReference type="EMBL" id="MBL0765041.1"/>
    </source>
</evidence>
<dbReference type="Proteomes" id="UP000642920">
    <property type="component" value="Unassembled WGS sequence"/>
</dbReference>
<comment type="caution">
    <text evidence="3">The sequence shown here is derived from an EMBL/GenBank/DDBJ whole genome shotgun (WGS) entry which is preliminary data.</text>
</comment>
<sequence>MQLDDVEVHYCTKKSFAHILENNPFVDKVHVLPEKLSDLTDSLKDENFDYVVDLHHNIRTRLIKQKLKVPSKAFNKLNLEKWLIVNMKVNKLPNIHIVDRYMEAASELGVKTDGSGLDYFIPEKDEVELSWLPEGFQKEYVAYVIGAQHQTKKLPVERMIELCDKINKPVVIVGGPDDVEDADKIETFFERNEGSAPYEEKLTELGKKTVIFNACGKFNLNQSASIVKQAKYVFSHDTGLMHIAAAFKKNIFCIWGNTIPSFGMYPYKTKFTVLENNKVNCRPCSKIGYQKCPKGHFKCMKDIVFDFYLP</sequence>
<dbReference type="GO" id="GO:0008713">
    <property type="term" value="F:ADP-heptose-lipopolysaccharide heptosyltransferase activity"/>
    <property type="evidence" value="ECO:0007669"/>
    <property type="project" value="TreeGrafter"/>
</dbReference>
<dbReference type="EMBL" id="JAERQG010000001">
    <property type="protein sequence ID" value="MBL0765041.1"/>
    <property type="molecule type" value="Genomic_DNA"/>
</dbReference>
<keyword evidence="4" id="KW-1185">Reference proteome</keyword>
<dbReference type="PANTHER" id="PTHR30160">
    <property type="entry name" value="TETRAACYLDISACCHARIDE 4'-KINASE-RELATED"/>
    <property type="match status" value="1"/>
</dbReference>
<dbReference type="AlphaFoldDB" id="A0A937AA00"/>
<dbReference type="CDD" id="cd03789">
    <property type="entry name" value="GT9_LPS_heptosyltransferase"/>
    <property type="match status" value="1"/>
</dbReference>
<name>A0A937AA00_9BACT</name>
<evidence type="ECO:0000313" key="4">
    <source>
        <dbReference type="Proteomes" id="UP000642920"/>
    </source>
</evidence>
<dbReference type="GO" id="GO:0005829">
    <property type="term" value="C:cytosol"/>
    <property type="evidence" value="ECO:0007669"/>
    <property type="project" value="TreeGrafter"/>
</dbReference>
<dbReference type="Gene3D" id="3.40.50.2000">
    <property type="entry name" value="Glycogen Phosphorylase B"/>
    <property type="match status" value="2"/>
</dbReference>
<dbReference type="Pfam" id="PF01075">
    <property type="entry name" value="Glyco_transf_9"/>
    <property type="match status" value="1"/>
</dbReference>
<keyword evidence="2" id="KW-0808">Transferase</keyword>